<reference evidence="3 4" key="1">
    <citation type="submission" date="2019-02" db="EMBL/GenBank/DDBJ databases">
        <title>Comparative genomic analysis of the Hafnia genus genomes.</title>
        <authorList>
            <person name="Zhiqiu Y."/>
            <person name="Chao Y."/>
            <person name="Yuhui D."/>
            <person name="Di H."/>
            <person name="Bin L."/>
        </authorList>
    </citation>
    <scope>NUCLEOTIDE SEQUENCE [LARGE SCALE GENOMIC DNA]</scope>
    <source>
        <strain evidence="3 4">PCM_1194</strain>
    </source>
</reference>
<feature type="domain" description="Type VI secretion system component TssM1 N-terminal" evidence="2">
    <location>
        <begin position="168"/>
        <end position="348"/>
    </location>
</feature>
<evidence type="ECO:0000259" key="2">
    <source>
        <dbReference type="Pfam" id="PF14331"/>
    </source>
</evidence>
<comment type="caution">
    <text evidence="3">The sequence shown here is derived from an EMBL/GenBank/DDBJ whole genome shotgun (WGS) entry which is preliminary data.</text>
</comment>
<organism evidence="3 4">
    <name type="scientific">Hafnia paralvei</name>
    <dbReference type="NCBI Taxonomy" id="546367"/>
    <lineage>
        <taxon>Bacteria</taxon>
        <taxon>Pseudomonadati</taxon>
        <taxon>Pseudomonadota</taxon>
        <taxon>Gammaproteobacteria</taxon>
        <taxon>Enterobacterales</taxon>
        <taxon>Hafniaceae</taxon>
        <taxon>Hafnia</taxon>
    </lineage>
</organism>
<dbReference type="Pfam" id="PF14331">
    <property type="entry name" value="IcmF-related_N"/>
    <property type="match status" value="1"/>
</dbReference>
<dbReference type="PANTHER" id="PTHR36153:SF1">
    <property type="entry name" value="TYPE VI SECRETION SYSTEM COMPONENT TSSM1"/>
    <property type="match status" value="1"/>
</dbReference>
<dbReference type="Proteomes" id="UP000293380">
    <property type="component" value="Unassembled WGS sequence"/>
</dbReference>
<protein>
    <recommendedName>
        <fullName evidence="2">Type VI secretion system component TssM1 N-terminal domain-containing protein</fullName>
    </recommendedName>
</protein>
<feature type="transmembrane region" description="Helical" evidence="1">
    <location>
        <begin position="34"/>
        <end position="58"/>
    </location>
</feature>
<proteinExistence type="predicted"/>
<evidence type="ECO:0000313" key="4">
    <source>
        <dbReference type="Proteomes" id="UP000293380"/>
    </source>
</evidence>
<dbReference type="EMBL" id="SITD01000064">
    <property type="protein sequence ID" value="TBM23056.1"/>
    <property type="molecule type" value="Genomic_DNA"/>
</dbReference>
<dbReference type="PANTHER" id="PTHR36153">
    <property type="entry name" value="INNER MEMBRANE PROTEIN-RELATED"/>
    <property type="match status" value="1"/>
</dbReference>
<keyword evidence="1" id="KW-1133">Transmembrane helix</keyword>
<evidence type="ECO:0000313" key="3">
    <source>
        <dbReference type="EMBL" id="TBM23056.1"/>
    </source>
</evidence>
<evidence type="ECO:0000256" key="1">
    <source>
        <dbReference type="SAM" id="Phobius"/>
    </source>
</evidence>
<keyword evidence="1" id="KW-0812">Transmembrane</keyword>
<sequence>MFLKLISFLGWGILLCLLLTFSLAISVWLNWATPYALLLWAALIVLTILLRAVGLYLLRLYHEGKITSLFSRHRLTRMERVLLEQWNQGLAVVRRIVRRKHALPWFVLMGKQCGKTTLVAGAGLPIVSARTEHEPIVPTRTLRWSFFKTIAFLDLSSHFLLKSPAYERAWRHLTRWCRRQPPAGVIVCLSVADLLRNDAMQLHLDARQIRAQLEPLTRSLGRHLPIYILITCCDEIPGFSAWVRQLSPAQSQQALGHHWDRPPIMDSKDPACLNDLFNALRKGMDLARVAMASSLNSDAEALPVLDFPEKISQLQPALNHYLSALAQPDAYFEPGMLGGVWFTASERLSQHSQQRRSLFMHELVSRHLPMLSHYHRRALADIHYRSRRFGRRFLMLLCLAGLGSSAVMSASLFAWQPKALSRDELVNQLEHNESWHQAVWRYLPFIPLLDLQHQWLENRLLQQTPQAMQNTTAQLASYQQRVMTAVPDEQYRLIMQLAQSIVSEQKLRQGMLLVDAKQQPPIPVELRITGMDDAGSTDTELALERALLNQAGSDTRLTAQRQLLRRLMESNPQWLFAADSHLSTVSAGDFGFKSDSSQRLDGIWTRQGSDEIHARAALVMQALAQSKLEPVLDTQLQRLPELRQSHWLQWLLALSHEGFHVDGSQSRQALLMDIDRGNSPAMRLARAMHEDLADLNDVQAQPWLQELRYLQQLQQQATQAVYLGKLSRLDQKLRQKTASVLKNTGGTTPRAFNPSMAASWLAWRSSERHATAAALAAPEKSLMLIGGLFAPQDTPTDNAIRQMYSRFEQLRQSISPERDDYAINVLWSLYQSDADLLLAHAINSAACEVQQRWQQQVLWPLTNNNQQQTPDDPFMLASQSVQNFMRGTAKGLLDMTQGEAQAARFRGQALPLTPEFLSLVNHVLRPDDVLATPLSTESKNQDELARLDEQQKTLIAQKTALESQSVDVTLNSQPATVPGMARIMPTGTKLTLTCDDQSVTLASMNFSEQARFHWRPAHCSHVELVIRFPQFDLHYDYLGDAAWPNFLRDFSQGQHTFSADEFDDQQTQLRALGISNILVRYQLSDWAPTQQAWGLWQQTTEQLNQTNEQRTALQNAQAQRQQPRLTGNLSQVPTTVAQCSN</sequence>
<dbReference type="RefSeq" id="WP_130960312.1">
    <property type="nucleotide sequence ID" value="NZ_SITD01000064.1"/>
</dbReference>
<dbReference type="InterPro" id="IPR053156">
    <property type="entry name" value="T6SS_TssM-like"/>
</dbReference>
<feature type="transmembrane region" description="Helical" evidence="1">
    <location>
        <begin position="393"/>
        <end position="415"/>
    </location>
</feature>
<keyword evidence="1" id="KW-0472">Membrane</keyword>
<dbReference type="AlphaFoldDB" id="A0A4Q9EGH6"/>
<gene>
    <name evidence="3" type="ORF">EYY89_18290</name>
</gene>
<name>A0A4Q9EGH6_9GAMM</name>
<dbReference type="InterPro" id="IPR025743">
    <property type="entry name" value="TssM1_N"/>
</dbReference>
<accession>A0A4Q9EGH6</accession>